<dbReference type="GO" id="GO:0007156">
    <property type="term" value="P:homophilic cell adhesion via plasma membrane adhesion molecules"/>
    <property type="evidence" value="ECO:0007669"/>
    <property type="project" value="TreeGrafter"/>
</dbReference>
<evidence type="ECO:0000256" key="1">
    <source>
        <dbReference type="ARBA" id="ARBA00023319"/>
    </source>
</evidence>
<evidence type="ECO:0000259" key="2">
    <source>
        <dbReference type="PROSITE" id="PS50835"/>
    </source>
</evidence>
<gene>
    <name evidence="3" type="ORF">HAZT_HAZT008886</name>
</gene>
<reference evidence="3" key="3">
    <citation type="submission" date="2019-06" db="EMBL/GenBank/DDBJ databases">
        <authorList>
            <person name="Poynton C."/>
            <person name="Hasenbein S."/>
            <person name="Benoit J.B."/>
            <person name="Sepulveda M.S."/>
            <person name="Poelchau M.F."/>
            <person name="Murali S.C."/>
            <person name="Chen S."/>
            <person name="Glastad K.M."/>
            <person name="Werren J.H."/>
            <person name="Vineis J.H."/>
            <person name="Bowen J.L."/>
            <person name="Friedrich M."/>
            <person name="Jones J."/>
            <person name="Robertson H.M."/>
            <person name="Feyereisen R."/>
            <person name="Mechler-Hickson A."/>
            <person name="Mathers N."/>
            <person name="Lee C.E."/>
            <person name="Colbourne J.K."/>
            <person name="Biales A."/>
            <person name="Johnston J.S."/>
            <person name="Wellborn G.A."/>
            <person name="Rosendale A.J."/>
            <person name="Cridge A.G."/>
            <person name="Munoz-Torres M.C."/>
            <person name="Bain P.A."/>
            <person name="Manny A.R."/>
            <person name="Major K.M."/>
            <person name="Lambert F.N."/>
            <person name="Vulpe C.D."/>
            <person name="Tuck P."/>
            <person name="Blalock B.J."/>
            <person name="Lin Y.-Y."/>
            <person name="Smith M.E."/>
            <person name="Ochoa-Acuna H."/>
            <person name="Chen M.-J.M."/>
            <person name="Childers C.P."/>
            <person name="Qu J."/>
            <person name="Dugan S."/>
            <person name="Lee S.L."/>
            <person name="Chao H."/>
            <person name="Dinh H."/>
            <person name="Han Y."/>
            <person name="Doddapaneni H."/>
            <person name="Worley K.C."/>
            <person name="Muzny D.M."/>
            <person name="Gibbs R.A."/>
            <person name="Richards S."/>
        </authorList>
    </citation>
    <scope>NUCLEOTIDE SEQUENCE</scope>
    <source>
        <strain evidence="3">HAZT.00-mixed</strain>
        <tissue evidence="3">Whole organism</tissue>
    </source>
</reference>
<organism evidence="3">
    <name type="scientific">Hyalella azteca</name>
    <name type="common">Amphipod</name>
    <dbReference type="NCBI Taxonomy" id="294128"/>
    <lineage>
        <taxon>Eukaryota</taxon>
        <taxon>Metazoa</taxon>
        <taxon>Ecdysozoa</taxon>
        <taxon>Arthropoda</taxon>
        <taxon>Crustacea</taxon>
        <taxon>Multicrustacea</taxon>
        <taxon>Malacostraca</taxon>
        <taxon>Eumalacostraca</taxon>
        <taxon>Peracarida</taxon>
        <taxon>Amphipoda</taxon>
        <taxon>Senticaudata</taxon>
        <taxon>Talitrida</taxon>
        <taxon>Talitroidea</taxon>
        <taxon>Hyalellidae</taxon>
        <taxon>Hyalella</taxon>
    </lineage>
</organism>
<dbReference type="InterPro" id="IPR003599">
    <property type="entry name" value="Ig_sub"/>
</dbReference>
<keyword evidence="1" id="KW-0393">Immunoglobulin domain</keyword>
<dbReference type="GO" id="GO:0098632">
    <property type="term" value="F:cell-cell adhesion mediator activity"/>
    <property type="evidence" value="ECO:0007669"/>
    <property type="project" value="TreeGrafter"/>
</dbReference>
<dbReference type="Gene3D" id="2.60.40.10">
    <property type="entry name" value="Immunoglobulins"/>
    <property type="match status" value="2"/>
</dbReference>
<dbReference type="PROSITE" id="PS50835">
    <property type="entry name" value="IG_LIKE"/>
    <property type="match status" value="2"/>
</dbReference>
<dbReference type="GO" id="GO:0007411">
    <property type="term" value="P:axon guidance"/>
    <property type="evidence" value="ECO:0007669"/>
    <property type="project" value="TreeGrafter"/>
</dbReference>
<dbReference type="PANTHER" id="PTHR10075:SF14">
    <property type="entry name" value="CELL ADHESION MOLECULE DSCAM2-RELATED"/>
    <property type="match status" value="1"/>
</dbReference>
<feature type="domain" description="Ig-like" evidence="2">
    <location>
        <begin position="120"/>
        <end position="213"/>
    </location>
</feature>
<dbReference type="SUPFAM" id="SSF48726">
    <property type="entry name" value="Immunoglobulin"/>
    <property type="match status" value="2"/>
</dbReference>
<dbReference type="SMART" id="SM00408">
    <property type="entry name" value="IGc2"/>
    <property type="match status" value="2"/>
</dbReference>
<feature type="domain" description="Ig-like" evidence="2">
    <location>
        <begin position="5"/>
        <end position="85"/>
    </location>
</feature>
<dbReference type="EMBL" id="JQDR03008835">
    <property type="protein sequence ID" value="KAA0196560.1"/>
    <property type="molecule type" value="Genomic_DNA"/>
</dbReference>
<dbReference type="PANTHER" id="PTHR10075">
    <property type="entry name" value="BASIGIN RELATED"/>
    <property type="match status" value="1"/>
</dbReference>
<evidence type="ECO:0000313" key="3">
    <source>
        <dbReference type="EMBL" id="KAA0196560.1"/>
    </source>
</evidence>
<sequence>MVETPLRVTISPSHVRAESGQPVTLNCNSEGGPAVAQSWYKDGQLVQAQSRVQLYGTALHITQVRRGDVGLYQCEVQAPSTAALATAHLALAGLCALPTRHDDSSCRTMISALHHDDNIITITILILLLKTLQPGAAATLKCAAHGSPAPRLRWLLDGVPLVTDDRVTSGWHVGGDGTVVGHVNISSARVRDGGVYTCLTEAHAGNYTCTAVNPVRTVHYTARLTVNGTPCHRLFTNRLV</sequence>
<dbReference type="SMART" id="SM00409">
    <property type="entry name" value="IG"/>
    <property type="match status" value="2"/>
</dbReference>
<name>A0A6A0H3Y6_HYAAZ</name>
<proteinExistence type="predicted"/>
<reference evidence="3" key="2">
    <citation type="journal article" date="2018" name="Environ. Sci. Technol.">
        <title>The Toxicogenome of Hyalella azteca: A Model for Sediment Ecotoxicology and Evolutionary Toxicology.</title>
        <authorList>
            <person name="Poynton H.C."/>
            <person name="Hasenbein S."/>
            <person name="Benoit J.B."/>
            <person name="Sepulveda M.S."/>
            <person name="Poelchau M.F."/>
            <person name="Hughes D.S.T."/>
            <person name="Murali S.C."/>
            <person name="Chen S."/>
            <person name="Glastad K.M."/>
            <person name="Goodisman M.A.D."/>
            <person name="Werren J.H."/>
            <person name="Vineis J.H."/>
            <person name="Bowen J.L."/>
            <person name="Friedrich M."/>
            <person name="Jones J."/>
            <person name="Robertson H.M."/>
            <person name="Feyereisen R."/>
            <person name="Mechler-Hickson A."/>
            <person name="Mathers N."/>
            <person name="Lee C.E."/>
            <person name="Colbourne J.K."/>
            <person name="Biales A."/>
            <person name="Johnston J.S."/>
            <person name="Wellborn G.A."/>
            <person name="Rosendale A.J."/>
            <person name="Cridge A.G."/>
            <person name="Munoz-Torres M.C."/>
            <person name="Bain P.A."/>
            <person name="Manny A.R."/>
            <person name="Major K.M."/>
            <person name="Lambert F.N."/>
            <person name="Vulpe C.D."/>
            <person name="Tuck P."/>
            <person name="Blalock B.J."/>
            <person name="Lin Y.Y."/>
            <person name="Smith M.E."/>
            <person name="Ochoa-Acuna H."/>
            <person name="Chen M.M."/>
            <person name="Childers C.P."/>
            <person name="Qu J."/>
            <person name="Dugan S."/>
            <person name="Lee S.L."/>
            <person name="Chao H."/>
            <person name="Dinh H."/>
            <person name="Han Y."/>
            <person name="Doddapaneni H."/>
            <person name="Worley K.C."/>
            <person name="Muzny D.M."/>
            <person name="Gibbs R.A."/>
            <person name="Richards S."/>
        </authorList>
    </citation>
    <scope>NUCLEOTIDE SEQUENCE</scope>
    <source>
        <strain evidence="3">HAZT.00-mixed</strain>
        <tissue evidence="3">Whole organism</tissue>
    </source>
</reference>
<dbReference type="Proteomes" id="UP000711488">
    <property type="component" value="Unassembled WGS sequence"/>
</dbReference>
<dbReference type="GO" id="GO:0005886">
    <property type="term" value="C:plasma membrane"/>
    <property type="evidence" value="ECO:0007669"/>
    <property type="project" value="TreeGrafter"/>
</dbReference>
<reference evidence="3" key="1">
    <citation type="submission" date="2014-08" db="EMBL/GenBank/DDBJ databases">
        <authorList>
            <person name="Murali S."/>
            <person name="Richards S."/>
            <person name="Bandaranaike D."/>
            <person name="Bellair M."/>
            <person name="Blankenburg K."/>
            <person name="Chao H."/>
            <person name="Dinh H."/>
            <person name="Doddapaneni H."/>
            <person name="Dugan-Rocha S."/>
            <person name="Elkadiri S."/>
            <person name="Gnanaolivu R."/>
            <person name="Hughes D."/>
            <person name="Lee S."/>
            <person name="Li M."/>
            <person name="Ming W."/>
            <person name="Munidasa M."/>
            <person name="Muniz J."/>
            <person name="Nguyen L."/>
            <person name="Osuji N."/>
            <person name="Pu L.-L."/>
            <person name="Puazo M."/>
            <person name="Skinner E."/>
            <person name="Qu C."/>
            <person name="Quiroz J."/>
            <person name="Raj R."/>
            <person name="Weissenberger G."/>
            <person name="Xin Y."/>
            <person name="Zou X."/>
            <person name="Han Y."/>
            <person name="Worley K."/>
            <person name="Muzny D."/>
            <person name="Gibbs R."/>
        </authorList>
    </citation>
    <scope>NUCLEOTIDE SEQUENCE</scope>
    <source>
        <strain evidence="3">HAZT.00-mixed</strain>
        <tissue evidence="3">Whole organism</tissue>
    </source>
</reference>
<dbReference type="Pfam" id="PF13927">
    <property type="entry name" value="Ig_3"/>
    <property type="match status" value="2"/>
</dbReference>
<protein>
    <recommendedName>
        <fullName evidence="2">Ig-like domain-containing protein</fullName>
    </recommendedName>
</protein>
<comment type="caution">
    <text evidence="3">The sequence shown here is derived from an EMBL/GenBank/DDBJ whole genome shotgun (WGS) entry which is preliminary data.</text>
</comment>
<accession>A0A6A0H3Y6</accession>
<dbReference type="GO" id="GO:0070593">
    <property type="term" value="P:dendrite self-avoidance"/>
    <property type="evidence" value="ECO:0007669"/>
    <property type="project" value="TreeGrafter"/>
</dbReference>
<dbReference type="GO" id="GO:0030424">
    <property type="term" value="C:axon"/>
    <property type="evidence" value="ECO:0007669"/>
    <property type="project" value="TreeGrafter"/>
</dbReference>
<dbReference type="InterPro" id="IPR013783">
    <property type="entry name" value="Ig-like_fold"/>
</dbReference>
<dbReference type="InterPro" id="IPR007110">
    <property type="entry name" value="Ig-like_dom"/>
</dbReference>
<dbReference type="InterPro" id="IPR036179">
    <property type="entry name" value="Ig-like_dom_sf"/>
</dbReference>
<dbReference type="AlphaFoldDB" id="A0A6A0H3Y6"/>
<dbReference type="InterPro" id="IPR003598">
    <property type="entry name" value="Ig_sub2"/>
</dbReference>